<dbReference type="GO" id="GO:0004794">
    <property type="term" value="F:threonine deaminase activity"/>
    <property type="evidence" value="ECO:0007669"/>
    <property type="project" value="TreeGrafter"/>
</dbReference>
<dbReference type="PANTHER" id="PTHR48078">
    <property type="entry name" value="THREONINE DEHYDRATASE, MITOCHONDRIAL-RELATED"/>
    <property type="match status" value="1"/>
</dbReference>
<comment type="catalytic activity">
    <reaction evidence="12">
        <text>L-serine = pyruvate + NH4(+)</text>
        <dbReference type="Rhea" id="RHEA:19169"/>
        <dbReference type="ChEBI" id="CHEBI:15361"/>
        <dbReference type="ChEBI" id="CHEBI:28938"/>
        <dbReference type="ChEBI" id="CHEBI:33384"/>
        <dbReference type="EC" id="4.3.1.17"/>
    </reaction>
</comment>
<dbReference type="Pfam" id="PF00291">
    <property type="entry name" value="PALP"/>
    <property type="match status" value="1"/>
</dbReference>
<evidence type="ECO:0000256" key="7">
    <source>
        <dbReference type="ARBA" id="ARBA00022490"/>
    </source>
</evidence>
<evidence type="ECO:0000256" key="6">
    <source>
        <dbReference type="ARBA" id="ARBA00022432"/>
    </source>
</evidence>
<evidence type="ECO:0000259" key="13">
    <source>
        <dbReference type="Pfam" id="PF00291"/>
    </source>
</evidence>
<dbReference type="InterPro" id="IPR000634">
    <property type="entry name" value="Ser/Thr_deHydtase_PyrdxlP-BS"/>
</dbReference>
<evidence type="ECO:0000313" key="15">
    <source>
        <dbReference type="Proteomes" id="UP000663879"/>
    </source>
</evidence>
<dbReference type="PANTHER" id="PTHR48078:SF2">
    <property type="entry name" value="CATABOLIC L-SERINE_THREONINE DEHYDRATASE"/>
    <property type="match status" value="1"/>
</dbReference>
<gene>
    <name evidence="14" type="ORF">OXX778_LOCUS2417</name>
</gene>
<evidence type="ECO:0000256" key="2">
    <source>
        <dbReference type="ARBA" id="ARBA00004496"/>
    </source>
</evidence>
<evidence type="ECO:0000256" key="4">
    <source>
        <dbReference type="ARBA" id="ARBA00010869"/>
    </source>
</evidence>
<dbReference type="InterPro" id="IPR050147">
    <property type="entry name" value="Ser/Thr_Dehydratase"/>
</dbReference>
<evidence type="ECO:0000256" key="3">
    <source>
        <dbReference type="ARBA" id="ARBA00004742"/>
    </source>
</evidence>
<comment type="subcellular location">
    <subcellularLocation>
        <location evidence="2">Cytoplasm</location>
    </subcellularLocation>
</comment>
<evidence type="ECO:0000256" key="9">
    <source>
        <dbReference type="ARBA" id="ARBA00023239"/>
    </source>
</evidence>
<keyword evidence="6" id="KW-0312">Gluconeogenesis</keyword>
<dbReference type="AlphaFoldDB" id="A0A813MLU5"/>
<dbReference type="InterPro" id="IPR036052">
    <property type="entry name" value="TrpB-like_PALP_sf"/>
</dbReference>
<keyword evidence="15" id="KW-1185">Reference proteome</keyword>
<dbReference type="FunFam" id="3.40.50.1100:FF:000040">
    <property type="entry name" value="L-serine dehydratase, putative"/>
    <property type="match status" value="1"/>
</dbReference>
<organism evidence="14 15">
    <name type="scientific">Brachionus calyciflorus</name>
    <dbReference type="NCBI Taxonomy" id="104777"/>
    <lineage>
        <taxon>Eukaryota</taxon>
        <taxon>Metazoa</taxon>
        <taxon>Spiralia</taxon>
        <taxon>Gnathifera</taxon>
        <taxon>Rotifera</taxon>
        <taxon>Eurotatoria</taxon>
        <taxon>Monogononta</taxon>
        <taxon>Pseudotrocha</taxon>
        <taxon>Ploima</taxon>
        <taxon>Brachionidae</taxon>
        <taxon>Brachionus</taxon>
    </lineage>
</organism>
<accession>A0A813MLU5</accession>
<sequence>MHLETPLLKSHEISLLNSNNGFERNIYLKLDNCQPSGSFKIRGIGHLIKENLLNNNIETVISSSGGNAGLAAACTAQKLGIKSVIITPTTVFPSVVDKLKSYGAEVIIHGDIWDEADKQARDLCNKNKSALYVPPFDNELIWKGNSSIIEEIKCQMNDEIPDCVIASVGGGGLILGLIEGAIRNGWFERDVKIIAVETVGADCFYQSVRAGKIVSLDSITSIAKSLGARTCATKLFEYYQKYQDNIYSFTVSDKEVVETMEKFLNDHRFLVEPSCGASLAVAYNMDKYLGKGKYKNVVVEVCGGSAITLENLLNYKKIFLI</sequence>
<dbReference type="GO" id="GO:0003941">
    <property type="term" value="F:L-serine ammonia-lyase activity"/>
    <property type="evidence" value="ECO:0007669"/>
    <property type="project" value="UniProtKB-EC"/>
</dbReference>
<comment type="caution">
    <text evidence="14">The sequence shown here is derived from an EMBL/GenBank/DDBJ whole genome shotgun (WGS) entry which is preliminary data.</text>
</comment>
<evidence type="ECO:0000256" key="12">
    <source>
        <dbReference type="ARBA" id="ARBA00049406"/>
    </source>
</evidence>
<dbReference type="Gene3D" id="3.40.50.1100">
    <property type="match status" value="2"/>
</dbReference>
<evidence type="ECO:0000256" key="5">
    <source>
        <dbReference type="ARBA" id="ARBA00012093"/>
    </source>
</evidence>
<protein>
    <recommendedName>
        <fullName evidence="5">L-serine ammonia-lyase</fullName>
        <ecNumber evidence="5">4.3.1.17</ecNumber>
    </recommendedName>
    <alternativeName>
        <fullName evidence="10">L-serine deaminase</fullName>
    </alternativeName>
    <alternativeName>
        <fullName evidence="11">L-threonine dehydratase</fullName>
    </alternativeName>
</protein>
<comment type="cofactor">
    <cofactor evidence="1">
        <name>pyridoxal 5'-phosphate</name>
        <dbReference type="ChEBI" id="CHEBI:597326"/>
    </cofactor>
</comment>
<dbReference type="GO" id="GO:0009097">
    <property type="term" value="P:isoleucine biosynthetic process"/>
    <property type="evidence" value="ECO:0007669"/>
    <property type="project" value="TreeGrafter"/>
</dbReference>
<dbReference type="PROSITE" id="PS00165">
    <property type="entry name" value="DEHYDRATASE_SER_THR"/>
    <property type="match status" value="1"/>
</dbReference>
<dbReference type="GO" id="GO:0030170">
    <property type="term" value="F:pyridoxal phosphate binding"/>
    <property type="evidence" value="ECO:0007669"/>
    <property type="project" value="InterPro"/>
</dbReference>
<reference evidence="14" key="1">
    <citation type="submission" date="2021-02" db="EMBL/GenBank/DDBJ databases">
        <authorList>
            <person name="Nowell W R."/>
        </authorList>
    </citation>
    <scope>NUCLEOTIDE SEQUENCE</scope>
    <source>
        <strain evidence="14">Ploen Becks lab</strain>
    </source>
</reference>
<comment type="pathway">
    <text evidence="3">Carbohydrate biosynthesis; gluconeogenesis.</text>
</comment>
<name>A0A813MLU5_9BILA</name>
<keyword evidence="8" id="KW-0663">Pyridoxal phosphate</keyword>
<evidence type="ECO:0000256" key="1">
    <source>
        <dbReference type="ARBA" id="ARBA00001933"/>
    </source>
</evidence>
<evidence type="ECO:0000313" key="14">
    <source>
        <dbReference type="EMBL" id="CAF0724486.1"/>
    </source>
</evidence>
<evidence type="ECO:0000256" key="8">
    <source>
        <dbReference type="ARBA" id="ARBA00022898"/>
    </source>
</evidence>
<dbReference type="GO" id="GO:0006567">
    <property type="term" value="P:L-threonine catabolic process"/>
    <property type="evidence" value="ECO:0007669"/>
    <property type="project" value="TreeGrafter"/>
</dbReference>
<dbReference type="GO" id="GO:0006565">
    <property type="term" value="P:L-serine catabolic process"/>
    <property type="evidence" value="ECO:0007669"/>
    <property type="project" value="TreeGrafter"/>
</dbReference>
<dbReference type="InterPro" id="IPR001926">
    <property type="entry name" value="TrpB-like_PALP"/>
</dbReference>
<dbReference type="EMBL" id="CAJNOC010000188">
    <property type="protein sequence ID" value="CAF0724486.1"/>
    <property type="molecule type" value="Genomic_DNA"/>
</dbReference>
<evidence type="ECO:0000256" key="10">
    <source>
        <dbReference type="ARBA" id="ARBA00041766"/>
    </source>
</evidence>
<dbReference type="SUPFAM" id="SSF53686">
    <property type="entry name" value="Tryptophan synthase beta subunit-like PLP-dependent enzymes"/>
    <property type="match status" value="1"/>
</dbReference>
<dbReference type="Proteomes" id="UP000663879">
    <property type="component" value="Unassembled WGS sequence"/>
</dbReference>
<keyword evidence="7" id="KW-0963">Cytoplasm</keyword>
<feature type="domain" description="Tryptophan synthase beta chain-like PALP" evidence="13">
    <location>
        <begin position="4"/>
        <end position="303"/>
    </location>
</feature>
<dbReference type="OrthoDB" id="7773036at2759"/>
<dbReference type="GO" id="GO:0005737">
    <property type="term" value="C:cytoplasm"/>
    <property type="evidence" value="ECO:0007669"/>
    <property type="project" value="UniProtKB-SubCell"/>
</dbReference>
<comment type="similarity">
    <text evidence="4">Belongs to the serine/threonine dehydratase family.</text>
</comment>
<keyword evidence="9" id="KW-0456">Lyase</keyword>
<dbReference type="GO" id="GO:0006094">
    <property type="term" value="P:gluconeogenesis"/>
    <property type="evidence" value="ECO:0007669"/>
    <property type="project" value="UniProtKB-KW"/>
</dbReference>
<dbReference type="EC" id="4.3.1.17" evidence="5"/>
<proteinExistence type="inferred from homology"/>
<evidence type="ECO:0000256" key="11">
    <source>
        <dbReference type="ARBA" id="ARBA00042605"/>
    </source>
</evidence>